<dbReference type="InterPro" id="IPR050136">
    <property type="entry name" value="FA_oxidation_alpha_subunit"/>
</dbReference>
<dbReference type="GO" id="GO:0004300">
    <property type="term" value="F:enoyl-CoA hydratase activity"/>
    <property type="evidence" value="ECO:0007669"/>
    <property type="project" value="UniProtKB-EC"/>
</dbReference>
<dbReference type="AlphaFoldDB" id="A0A1B1YWR4"/>
<keyword evidence="11" id="KW-0511">Multifunctional enzyme</keyword>
<sequence length="708" mass="74965">MIDYRVDGDGIAVVTWNVPGSPVNTLNDAATTAYVAAVDKALADPAVKGIVVTSAKSDFIAGADINDFLADRSVAGLEAGSRAINRVFRRLETAGKPMVAAINGTALGGGLELALACHYRIAADSPKTRIGLPEVTLGILPGAGGTQRLPRLIGVRAAVPLLVEGTRLPVADALKLGILHAVVPAAELLHKAKAWILAGGKAEQPWDRKGFRVPGGNPGDPGVQEFLSVVIAKVHERTAGNYPAPINILSCVYEGMSSPIEVGTDIESRYFGVTAATVQAENLIRSGFLALNDARKLKRRPAGVPKAEFRKVGVLGAGLMGSGIAYACAKAGLDTVLLDREPAMAERGKVHSDKLLTREVERGKLDAAGREATLARITPTVDYAALTGCDIVIEAVFEQRDIKAEATHRTAEATGPDILFASNTSTLPISGLAEHWPRPDNFIGLHFFSPVHRMALVEVIRGRQTSETCLAQALDFVARIGKTPVVVNDSRGFFTSRVFATYFEEGMALLAEGVNPALIENAGRQTGMPLGPLAVADEVALDLVHKIIVQTRADLGPSYTPPVSAPVIELFVEKLGRVGKKAGKGFYDYADGQRRLWPGLAEHFPRAARQPDVGSVKRRLLHIQSVEAARCLAEGVVESTTDADVASLLGWGFPAWAGGVLSYVDTIGVDRFVAECEALAASVGPRYAPPDILKRLVGTGTQLRAAGR</sequence>
<evidence type="ECO:0000256" key="9">
    <source>
        <dbReference type="ARBA" id="ARBA00023098"/>
    </source>
</evidence>
<dbReference type="Pfam" id="PF02737">
    <property type="entry name" value="3HCDH_N"/>
    <property type="match status" value="1"/>
</dbReference>
<comment type="pathway">
    <text evidence="1">Lipid metabolism; fatty acid beta-oxidation.</text>
</comment>
<reference evidence="17" key="1">
    <citation type="submission" date="2016-03" db="EMBL/GenBank/DDBJ databases">
        <title>Complete genome sequence of Solimmundus cernigliae, representing a novel lineage of polycyclic aromatic hydrocarbon degraders within the Gammaproteobacteria.</title>
        <authorList>
            <person name="Singleton D.R."/>
            <person name="Dickey A.N."/>
            <person name="Scholl E.H."/>
            <person name="Wright F.A."/>
            <person name="Aitken M.D."/>
        </authorList>
    </citation>
    <scope>NUCLEOTIDE SEQUENCE [LARGE SCALE GENOMIC DNA]</scope>
    <source>
        <strain evidence="17">TR3.2</strain>
    </source>
</reference>
<protein>
    <recommendedName>
        <fullName evidence="4">enoyl-CoA hydratase</fullName>
        <ecNumber evidence="4">4.2.1.17</ecNumber>
    </recommendedName>
</protein>
<dbReference type="SUPFAM" id="SSF51735">
    <property type="entry name" value="NAD(P)-binding Rossmann-fold domains"/>
    <property type="match status" value="1"/>
</dbReference>
<keyword evidence="17" id="KW-1185">Reference proteome</keyword>
<proteinExistence type="inferred from homology"/>
<dbReference type="InterPro" id="IPR018376">
    <property type="entry name" value="Enoyl-CoA_hyd/isom_CS"/>
</dbReference>
<evidence type="ECO:0000256" key="12">
    <source>
        <dbReference type="ARBA" id="ARBA00049556"/>
    </source>
</evidence>
<dbReference type="EMBL" id="CP014671">
    <property type="protein sequence ID" value="ANX05199.1"/>
    <property type="molecule type" value="Genomic_DNA"/>
</dbReference>
<dbReference type="Gene3D" id="3.40.50.720">
    <property type="entry name" value="NAD(P)-binding Rossmann-like Domain"/>
    <property type="match status" value="1"/>
</dbReference>
<evidence type="ECO:0000256" key="1">
    <source>
        <dbReference type="ARBA" id="ARBA00005005"/>
    </source>
</evidence>
<dbReference type="InterPro" id="IPR029045">
    <property type="entry name" value="ClpP/crotonase-like_dom_sf"/>
</dbReference>
<dbReference type="Proteomes" id="UP000092952">
    <property type="component" value="Chromosome"/>
</dbReference>
<dbReference type="KEGG" id="gbi:PG2T_14090"/>
<organism evidence="16 17">
    <name type="scientific">Immundisolibacter cernigliae</name>
    <dbReference type="NCBI Taxonomy" id="1810504"/>
    <lineage>
        <taxon>Bacteria</taxon>
        <taxon>Pseudomonadati</taxon>
        <taxon>Pseudomonadota</taxon>
        <taxon>Gammaproteobacteria</taxon>
        <taxon>Immundisolibacterales</taxon>
        <taxon>Immundisolibacteraceae</taxon>
        <taxon>Immundisolibacter</taxon>
    </lineage>
</organism>
<dbReference type="OrthoDB" id="5389341at2"/>
<evidence type="ECO:0000313" key="16">
    <source>
        <dbReference type="EMBL" id="ANX05199.1"/>
    </source>
</evidence>
<dbReference type="RefSeq" id="WP_068806876.1">
    <property type="nucleotide sequence ID" value="NZ_CP014671.1"/>
</dbReference>
<keyword evidence="10" id="KW-0456">Lyase</keyword>
<evidence type="ECO:0000256" key="4">
    <source>
        <dbReference type="ARBA" id="ARBA00012076"/>
    </source>
</evidence>
<dbReference type="Gene3D" id="1.10.1040.50">
    <property type="match status" value="1"/>
</dbReference>
<evidence type="ECO:0000256" key="7">
    <source>
        <dbReference type="ARBA" id="ARBA00023002"/>
    </source>
</evidence>
<evidence type="ECO:0000256" key="10">
    <source>
        <dbReference type="ARBA" id="ARBA00023239"/>
    </source>
</evidence>
<evidence type="ECO:0000259" key="14">
    <source>
        <dbReference type="Pfam" id="PF00725"/>
    </source>
</evidence>
<dbReference type="GO" id="GO:0070403">
    <property type="term" value="F:NAD+ binding"/>
    <property type="evidence" value="ECO:0007669"/>
    <property type="project" value="InterPro"/>
</dbReference>
<dbReference type="InterPro" id="IPR001753">
    <property type="entry name" value="Enoyl-CoA_hydra/iso"/>
</dbReference>
<dbReference type="SUPFAM" id="SSF52096">
    <property type="entry name" value="ClpP/crotonase"/>
    <property type="match status" value="1"/>
</dbReference>
<dbReference type="SUPFAM" id="SSF48179">
    <property type="entry name" value="6-phosphogluconate dehydrogenase C-terminal domain-like"/>
    <property type="match status" value="2"/>
</dbReference>
<dbReference type="PROSITE" id="PS00166">
    <property type="entry name" value="ENOYL_COA_HYDRATASE"/>
    <property type="match status" value="1"/>
</dbReference>
<dbReference type="InterPro" id="IPR008927">
    <property type="entry name" value="6-PGluconate_DH-like_C_sf"/>
</dbReference>
<evidence type="ECO:0000256" key="2">
    <source>
        <dbReference type="ARBA" id="ARBA00007005"/>
    </source>
</evidence>
<dbReference type="FunCoup" id="A0A1B1YWR4">
    <property type="interactions" value="275"/>
</dbReference>
<feature type="domain" description="3-hydroxyacyl-CoA dehydrogenase NAD binding" evidence="15">
    <location>
        <begin position="311"/>
        <end position="489"/>
    </location>
</feature>
<dbReference type="PANTHER" id="PTHR43612">
    <property type="entry name" value="TRIFUNCTIONAL ENZYME SUBUNIT ALPHA"/>
    <property type="match status" value="1"/>
</dbReference>
<dbReference type="UniPathway" id="UPA00659"/>
<dbReference type="InterPro" id="IPR036291">
    <property type="entry name" value="NAD(P)-bd_dom_sf"/>
</dbReference>
<keyword evidence="7" id="KW-0560">Oxidoreductase</keyword>
<dbReference type="GO" id="GO:0016509">
    <property type="term" value="F:long-chain (3S)-3-hydroxyacyl-CoA dehydrogenase (NAD+) activity"/>
    <property type="evidence" value="ECO:0007669"/>
    <property type="project" value="TreeGrafter"/>
</dbReference>
<evidence type="ECO:0000256" key="5">
    <source>
        <dbReference type="ARBA" id="ARBA00022832"/>
    </source>
</evidence>
<dbReference type="PANTHER" id="PTHR43612:SF3">
    <property type="entry name" value="TRIFUNCTIONAL ENZYME SUBUNIT ALPHA, MITOCHONDRIAL"/>
    <property type="match status" value="1"/>
</dbReference>
<accession>A0A1B1YWR4</accession>
<dbReference type="InterPro" id="IPR006108">
    <property type="entry name" value="3HC_DH_C"/>
</dbReference>
<dbReference type="EC" id="4.2.1.17" evidence="4"/>
<comment type="catalytic activity">
    <reaction evidence="12">
        <text>a (3S)-3-hydroxyacyl-CoA + NAD(+) = a 3-oxoacyl-CoA + NADH + H(+)</text>
        <dbReference type="Rhea" id="RHEA:22432"/>
        <dbReference type="ChEBI" id="CHEBI:15378"/>
        <dbReference type="ChEBI" id="CHEBI:57318"/>
        <dbReference type="ChEBI" id="CHEBI:57540"/>
        <dbReference type="ChEBI" id="CHEBI:57945"/>
        <dbReference type="ChEBI" id="CHEBI:90726"/>
        <dbReference type="EC" id="1.1.1.35"/>
    </reaction>
</comment>
<comment type="similarity">
    <text evidence="13">Belongs to the enoyl-CoA hydratase/isomerase family.</text>
</comment>
<keyword evidence="6" id="KW-0442">Lipid degradation</keyword>
<dbReference type="STRING" id="1810504.PG2T_14090"/>
<evidence type="ECO:0000259" key="15">
    <source>
        <dbReference type="Pfam" id="PF02737"/>
    </source>
</evidence>
<gene>
    <name evidence="16" type="ORF">PG2T_14090</name>
</gene>
<keyword evidence="8" id="KW-0520">NAD</keyword>
<dbReference type="FunFam" id="3.40.50.720:FF:000009">
    <property type="entry name" value="Fatty oxidation complex, alpha subunit"/>
    <property type="match status" value="1"/>
</dbReference>
<dbReference type="InterPro" id="IPR006176">
    <property type="entry name" value="3-OHacyl-CoA_DH_NAD-bd"/>
</dbReference>
<dbReference type="Pfam" id="PF00725">
    <property type="entry name" value="3HCDH"/>
    <property type="match status" value="1"/>
</dbReference>
<dbReference type="Pfam" id="PF00378">
    <property type="entry name" value="ECH_1"/>
    <property type="match status" value="1"/>
</dbReference>
<comment type="similarity">
    <text evidence="2">In the central section; belongs to the 3-hydroxyacyl-CoA dehydrogenase family.</text>
</comment>
<evidence type="ECO:0000256" key="8">
    <source>
        <dbReference type="ARBA" id="ARBA00023027"/>
    </source>
</evidence>
<dbReference type="InParanoid" id="A0A1B1YWR4"/>
<keyword evidence="9" id="KW-0443">Lipid metabolism</keyword>
<dbReference type="CDD" id="cd06558">
    <property type="entry name" value="crotonase-like"/>
    <property type="match status" value="1"/>
</dbReference>
<feature type="domain" description="3-hydroxyacyl-CoA dehydrogenase C-terminal" evidence="14">
    <location>
        <begin position="492"/>
        <end position="589"/>
    </location>
</feature>
<evidence type="ECO:0000256" key="3">
    <source>
        <dbReference type="ARBA" id="ARBA00008750"/>
    </source>
</evidence>
<evidence type="ECO:0000256" key="13">
    <source>
        <dbReference type="RuleBase" id="RU003707"/>
    </source>
</evidence>
<evidence type="ECO:0000313" key="17">
    <source>
        <dbReference type="Proteomes" id="UP000092952"/>
    </source>
</evidence>
<dbReference type="GO" id="GO:0006635">
    <property type="term" value="P:fatty acid beta-oxidation"/>
    <property type="evidence" value="ECO:0007669"/>
    <property type="project" value="UniProtKB-UniPathway"/>
</dbReference>
<comment type="similarity">
    <text evidence="3">In the N-terminal section; belongs to the enoyl-CoA hydratase/isomerase family.</text>
</comment>
<name>A0A1B1YWR4_9GAMM</name>
<dbReference type="Gene3D" id="3.90.226.10">
    <property type="entry name" value="2-enoyl-CoA Hydratase, Chain A, domain 1"/>
    <property type="match status" value="1"/>
</dbReference>
<evidence type="ECO:0000256" key="6">
    <source>
        <dbReference type="ARBA" id="ARBA00022963"/>
    </source>
</evidence>
<evidence type="ECO:0000256" key="11">
    <source>
        <dbReference type="ARBA" id="ARBA00023268"/>
    </source>
</evidence>
<keyword evidence="5" id="KW-0276">Fatty acid metabolism</keyword>